<organism evidence="1 2">
    <name type="scientific">Phyllostomus discolor</name>
    <name type="common">pale spear-nosed bat</name>
    <dbReference type="NCBI Taxonomy" id="89673"/>
    <lineage>
        <taxon>Eukaryota</taxon>
        <taxon>Metazoa</taxon>
        <taxon>Chordata</taxon>
        <taxon>Craniata</taxon>
        <taxon>Vertebrata</taxon>
        <taxon>Euteleostomi</taxon>
        <taxon>Mammalia</taxon>
        <taxon>Eutheria</taxon>
        <taxon>Laurasiatheria</taxon>
        <taxon>Chiroptera</taxon>
        <taxon>Yangochiroptera</taxon>
        <taxon>Phyllostomidae</taxon>
        <taxon>Phyllostominae</taxon>
        <taxon>Phyllostomus</taxon>
    </lineage>
</organism>
<protein>
    <submittedName>
        <fullName evidence="1">Uncharacterized protein</fullName>
    </submittedName>
</protein>
<dbReference type="EMBL" id="JABVXQ010000008">
    <property type="protein sequence ID" value="KAF6094827.1"/>
    <property type="molecule type" value="Genomic_DNA"/>
</dbReference>
<gene>
    <name evidence="1" type="ORF">HJG60_011917</name>
</gene>
<name>A0A833ZD71_9CHIR</name>
<evidence type="ECO:0000313" key="2">
    <source>
        <dbReference type="Proteomes" id="UP000664940"/>
    </source>
</evidence>
<accession>A0A833ZD71</accession>
<dbReference type="Proteomes" id="UP000664940">
    <property type="component" value="Unassembled WGS sequence"/>
</dbReference>
<comment type="caution">
    <text evidence="1">The sequence shown here is derived from an EMBL/GenBank/DDBJ whole genome shotgun (WGS) entry which is preliminary data.</text>
</comment>
<evidence type="ECO:0000313" key="1">
    <source>
        <dbReference type="EMBL" id="KAF6094827.1"/>
    </source>
</evidence>
<proteinExistence type="predicted"/>
<reference evidence="1 2" key="1">
    <citation type="journal article" date="2020" name="Nature">
        <title>Six reference-quality genomes reveal evolution of bat adaptations.</title>
        <authorList>
            <person name="Jebb D."/>
            <person name="Huang Z."/>
            <person name="Pippel M."/>
            <person name="Hughes G.M."/>
            <person name="Lavrichenko K."/>
            <person name="Devanna P."/>
            <person name="Winkler S."/>
            <person name="Jermiin L.S."/>
            <person name="Skirmuntt E.C."/>
            <person name="Katzourakis A."/>
            <person name="Burkitt-Gray L."/>
            <person name="Ray D.A."/>
            <person name="Sullivan K.A.M."/>
            <person name="Roscito J.G."/>
            <person name="Kirilenko B.M."/>
            <person name="Davalos L.M."/>
            <person name="Corthals A.P."/>
            <person name="Power M.L."/>
            <person name="Jones G."/>
            <person name="Ransome R.D."/>
            <person name="Dechmann D.K.N."/>
            <person name="Locatelli A.G."/>
            <person name="Puechmaille S.J."/>
            <person name="Fedrigo O."/>
            <person name="Jarvis E.D."/>
            <person name="Hiller M."/>
            <person name="Vernes S.C."/>
            <person name="Myers E.W."/>
            <person name="Teeling E.C."/>
        </authorList>
    </citation>
    <scope>NUCLEOTIDE SEQUENCE [LARGE SCALE GENOMIC DNA]</scope>
    <source>
        <strain evidence="1">Bat1K_MPI-CBG_1</strain>
    </source>
</reference>
<dbReference type="AlphaFoldDB" id="A0A833ZD71"/>
<sequence length="153" mass="16031">MISMPQPRASVSIVTGTEGCLPRATRGAGGGISATPTGSECCCPRSLRLLAGPLLCCAAQAVFCLHGLGSLSLCLFAPCHRCAGFPCDHCPFSTSWRWPPPLPSPVNVYIVFHSVSTCLRQAGSVPPRGQAPLPSAHSAMQTGHLVQDFSLWS</sequence>